<feature type="compositionally biased region" description="Pro residues" evidence="1">
    <location>
        <begin position="63"/>
        <end position="76"/>
    </location>
</feature>
<protein>
    <submittedName>
        <fullName evidence="3">Uncharacterized protein</fullName>
    </submittedName>
</protein>
<feature type="compositionally biased region" description="Low complexity" evidence="1">
    <location>
        <begin position="146"/>
        <end position="180"/>
    </location>
</feature>
<feature type="signal peptide" evidence="2">
    <location>
        <begin position="1"/>
        <end position="18"/>
    </location>
</feature>
<evidence type="ECO:0000313" key="4">
    <source>
        <dbReference type="Proteomes" id="UP000708208"/>
    </source>
</evidence>
<dbReference type="AlphaFoldDB" id="A0A8J2KY89"/>
<feature type="compositionally biased region" description="Pro residues" evidence="1">
    <location>
        <begin position="233"/>
        <end position="248"/>
    </location>
</feature>
<feature type="region of interest" description="Disordered" evidence="1">
    <location>
        <begin position="48"/>
        <end position="103"/>
    </location>
</feature>
<organism evidence="3 4">
    <name type="scientific">Allacma fusca</name>
    <dbReference type="NCBI Taxonomy" id="39272"/>
    <lineage>
        <taxon>Eukaryota</taxon>
        <taxon>Metazoa</taxon>
        <taxon>Ecdysozoa</taxon>
        <taxon>Arthropoda</taxon>
        <taxon>Hexapoda</taxon>
        <taxon>Collembola</taxon>
        <taxon>Symphypleona</taxon>
        <taxon>Sminthuridae</taxon>
        <taxon>Allacma</taxon>
    </lineage>
</organism>
<comment type="caution">
    <text evidence="3">The sequence shown here is derived from an EMBL/GenBank/DDBJ whole genome shotgun (WGS) entry which is preliminary data.</text>
</comment>
<feature type="region of interest" description="Disordered" evidence="1">
    <location>
        <begin position="146"/>
        <end position="277"/>
    </location>
</feature>
<keyword evidence="4" id="KW-1185">Reference proteome</keyword>
<name>A0A8J2KY89_9HEXA</name>
<dbReference type="Proteomes" id="UP000708208">
    <property type="component" value="Unassembled WGS sequence"/>
</dbReference>
<proteinExistence type="predicted"/>
<accession>A0A8J2KY89</accession>
<evidence type="ECO:0000256" key="2">
    <source>
        <dbReference type="SAM" id="SignalP"/>
    </source>
</evidence>
<dbReference type="EMBL" id="CAJVCH010525602">
    <property type="protein sequence ID" value="CAG7822187.1"/>
    <property type="molecule type" value="Genomic_DNA"/>
</dbReference>
<evidence type="ECO:0000313" key="3">
    <source>
        <dbReference type="EMBL" id="CAG7822187.1"/>
    </source>
</evidence>
<feature type="compositionally biased region" description="Pro residues" evidence="1">
    <location>
        <begin position="185"/>
        <end position="226"/>
    </location>
</feature>
<sequence length="306" mass="34309">MSLVLGIILMVTSVLVWFQPERSGRVRRYILRHSQALLRRVREDRTVPAGSFSNGDQVLVRPTVPPPQPPAPPTAPPRSHRSRSTRQEPAPVQVPVLPNPPDFRLDQALEQQRQILLRFRDFQSGHQRLISRMDWLQNRLLELQNAQQQQQQQPQLQPATQLQPPSCLDSPPQPQSSSQPAHIRPVPPSLRPAPPPLRPAPPSLLPAPPSLRPAPSPLHPSTPPIRPALSPLHPSPPPLRPAPSPEPSPSHHHMRQDQLQELFTDDEDEVPARPGRPCRLATRTHTCYLCDTVSSSGKKTPKNRFE</sequence>
<reference evidence="3" key="1">
    <citation type="submission" date="2021-06" db="EMBL/GenBank/DDBJ databases">
        <authorList>
            <person name="Hodson N. C."/>
            <person name="Mongue J. A."/>
            <person name="Jaron S. K."/>
        </authorList>
    </citation>
    <scope>NUCLEOTIDE SEQUENCE</scope>
</reference>
<evidence type="ECO:0000256" key="1">
    <source>
        <dbReference type="SAM" id="MobiDB-lite"/>
    </source>
</evidence>
<keyword evidence="2" id="KW-0732">Signal</keyword>
<feature type="chain" id="PRO_5035199863" evidence="2">
    <location>
        <begin position="19"/>
        <end position="306"/>
    </location>
</feature>
<gene>
    <name evidence="3" type="ORF">AFUS01_LOCUS32470</name>
</gene>